<keyword evidence="3" id="KW-0408">Iron</keyword>
<feature type="region of interest" description="Disordered" evidence="5">
    <location>
        <begin position="94"/>
        <end position="113"/>
    </location>
</feature>
<organism evidence="7 8">
    <name type="scientific">Leishmania braziliensis MHOM/BR/75/M2904</name>
    <dbReference type="NCBI Taxonomy" id="420245"/>
    <lineage>
        <taxon>Eukaryota</taxon>
        <taxon>Discoba</taxon>
        <taxon>Euglenozoa</taxon>
        <taxon>Kinetoplastea</taxon>
        <taxon>Metakinetoplastina</taxon>
        <taxon>Trypanosomatida</taxon>
        <taxon>Trypanosomatidae</taxon>
        <taxon>Leishmaniinae</taxon>
        <taxon>Leishmania</taxon>
        <taxon>Leishmania braziliensis species complex</taxon>
    </lineage>
</organism>
<dbReference type="Proteomes" id="UP000319462">
    <property type="component" value="Chromosome 29"/>
</dbReference>
<dbReference type="InterPro" id="IPR050668">
    <property type="entry name" value="Cytochrome_b5"/>
</dbReference>
<evidence type="ECO:0000256" key="4">
    <source>
        <dbReference type="ARBA" id="ARBA00038168"/>
    </source>
</evidence>
<dbReference type="PANTHER" id="PTHR19359">
    <property type="entry name" value="CYTOCHROME B5"/>
    <property type="match status" value="1"/>
</dbReference>
<dbReference type="InterPro" id="IPR001199">
    <property type="entry name" value="Cyt_B5-like_heme/steroid-bd"/>
</dbReference>
<evidence type="ECO:0000256" key="3">
    <source>
        <dbReference type="ARBA" id="ARBA00023004"/>
    </source>
</evidence>
<name>A0A3P3ZBK1_LEIBR</name>
<keyword evidence="2" id="KW-0479">Metal-binding</keyword>
<dbReference type="PANTHER" id="PTHR19359:SF146">
    <property type="entry name" value="B5, PUTATIVE-RELATED"/>
    <property type="match status" value="1"/>
</dbReference>
<keyword evidence="1" id="KW-0349">Heme</keyword>
<evidence type="ECO:0000256" key="2">
    <source>
        <dbReference type="ARBA" id="ARBA00022723"/>
    </source>
</evidence>
<evidence type="ECO:0000259" key="6">
    <source>
        <dbReference type="PROSITE" id="PS50255"/>
    </source>
</evidence>
<dbReference type="Gene3D" id="3.10.120.10">
    <property type="entry name" value="Cytochrome b5-like heme/steroid binding domain"/>
    <property type="match status" value="1"/>
</dbReference>
<evidence type="ECO:0000313" key="8">
    <source>
        <dbReference type="Proteomes" id="UP000319462"/>
    </source>
</evidence>
<dbReference type="InterPro" id="IPR036400">
    <property type="entry name" value="Cyt_B5-like_heme/steroid_sf"/>
</dbReference>
<dbReference type="EMBL" id="LS997628">
    <property type="protein sequence ID" value="SYZ67611.1"/>
    <property type="molecule type" value="Genomic_DNA"/>
</dbReference>
<dbReference type="PRINTS" id="PR00363">
    <property type="entry name" value="CYTOCHROMEB5"/>
</dbReference>
<dbReference type="SUPFAM" id="SSF55856">
    <property type="entry name" value="Cytochrome b5-like heme/steroid binding domain"/>
    <property type="match status" value="1"/>
</dbReference>
<sequence>MFTQLLQLTGLAQKWPIITREEVASHNTSASLWIIVDNSVLDITSLIGRHPGGNDALLKRGGGVKDCAKDLMFHGRAARRSAQRYKIGELPPCDVEKPAPSPSTALPQAVPLLQTSPETRTKVLVPTKLLESHRYGSDSEQSDDDDNDHLLSLSDGDIVIALNVNKA</sequence>
<evidence type="ECO:0000256" key="5">
    <source>
        <dbReference type="SAM" id="MobiDB-lite"/>
    </source>
</evidence>
<dbReference type="Pfam" id="PF00173">
    <property type="entry name" value="Cyt-b5"/>
    <property type="match status" value="1"/>
</dbReference>
<gene>
    <name evidence="7" type="ORF">LBRM2904_29.0930</name>
</gene>
<feature type="domain" description="Cytochrome b5 heme-binding" evidence="6">
    <location>
        <begin position="15"/>
        <end position="91"/>
    </location>
</feature>
<protein>
    <submittedName>
        <fullName evidence="7">Cytochrome_b5-like_Heme/Steroid_binding_domain_co ntaining_protein</fullName>
    </submittedName>
</protein>
<evidence type="ECO:0000256" key="1">
    <source>
        <dbReference type="ARBA" id="ARBA00022617"/>
    </source>
</evidence>
<comment type="similarity">
    <text evidence="4">Belongs to the cytochrome b5 family.</text>
</comment>
<dbReference type="GO" id="GO:0016020">
    <property type="term" value="C:membrane"/>
    <property type="evidence" value="ECO:0007669"/>
    <property type="project" value="TreeGrafter"/>
</dbReference>
<dbReference type="SMART" id="SM01117">
    <property type="entry name" value="Cyt-b5"/>
    <property type="match status" value="1"/>
</dbReference>
<dbReference type="AlphaFoldDB" id="A0A3P3ZBK1"/>
<evidence type="ECO:0000313" key="7">
    <source>
        <dbReference type="EMBL" id="SYZ67611.1"/>
    </source>
</evidence>
<proteinExistence type="inferred from homology"/>
<dbReference type="FunFam" id="3.10.120.10:FF:000007">
    <property type="entry name" value="Sulfite oxidase, mitochondrial"/>
    <property type="match status" value="1"/>
</dbReference>
<dbReference type="GO" id="GO:0046872">
    <property type="term" value="F:metal ion binding"/>
    <property type="evidence" value="ECO:0007669"/>
    <property type="project" value="UniProtKB-KW"/>
</dbReference>
<accession>A0A3P3ZBK1</accession>
<dbReference type="PROSITE" id="PS50255">
    <property type="entry name" value="CYTOCHROME_B5_2"/>
    <property type="match status" value="1"/>
</dbReference>
<dbReference type="GO" id="GO:0020037">
    <property type="term" value="F:heme binding"/>
    <property type="evidence" value="ECO:0007669"/>
    <property type="project" value="TreeGrafter"/>
</dbReference>
<reference evidence="7 8" key="1">
    <citation type="submission" date="2018-09" db="EMBL/GenBank/DDBJ databases">
        <authorList>
            <person name="Peiro R."/>
            <person name="Begona"/>
            <person name="Cbmso G."/>
            <person name="Lopez M."/>
            <person name="Gonzalez S."/>
        </authorList>
    </citation>
    <scope>NUCLEOTIDE SEQUENCE [LARGE SCALE GENOMIC DNA]</scope>
</reference>